<dbReference type="RefSeq" id="WP_284650572.1">
    <property type="nucleotide sequence ID" value="NZ_CP123971.1"/>
</dbReference>
<protein>
    <submittedName>
        <fullName evidence="2">Uncharacterized protein</fullName>
    </submittedName>
</protein>
<keyword evidence="1" id="KW-0472">Membrane</keyword>
<organism evidence="2 3">
    <name type="scientific">Ligilactobacillus salivarius</name>
    <dbReference type="NCBI Taxonomy" id="1624"/>
    <lineage>
        <taxon>Bacteria</taxon>
        <taxon>Bacillati</taxon>
        <taxon>Bacillota</taxon>
        <taxon>Bacilli</taxon>
        <taxon>Lactobacillales</taxon>
        <taxon>Lactobacillaceae</taxon>
        <taxon>Ligilactobacillus</taxon>
    </lineage>
</organism>
<name>A0AAX3X845_9LACO</name>
<reference evidence="2" key="1">
    <citation type="submission" date="2023-04" db="EMBL/GenBank/DDBJ databases">
        <title>Four porcine-derived lactic acid bacteria strains analyses and their evaluation as potential probiotics based on genomics.</title>
        <authorList>
            <person name="Niu D."/>
        </authorList>
    </citation>
    <scope>NUCLEOTIDE SEQUENCE</scope>
    <source>
        <strain evidence="2">ZSA5</strain>
    </source>
</reference>
<evidence type="ECO:0000256" key="1">
    <source>
        <dbReference type="SAM" id="Phobius"/>
    </source>
</evidence>
<keyword evidence="1" id="KW-0812">Transmembrane</keyword>
<proteinExistence type="predicted"/>
<feature type="transmembrane region" description="Helical" evidence="1">
    <location>
        <begin position="12"/>
        <end position="30"/>
    </location>
</feature>
<dbReference type="EMBL" id="CP123971">
    <property type="protein sequence ID" value="WII29327.1"/>
    <property type="molecule type" value="Genomic_DNA"/>
</dbReference>
<evidence type="ECO:0000313" key="2">
    <source>
        <dbReference type="EMBL" id="WII29327.1"/>
    </source>
</evidence>
<dbReference type="Proteomes" id="UP001231316">
    <property type="component" value="Chromosome"/>
</dbReference>
<gene>
    <name evidence="2" type="ORF">QFE45_04260</name>
</gene>
<sequence>MFLWLKTLYRKRAVTWPFIFYTIIWTLSFGSEINVNTMSLLAEDLEEVGQIISVIGRYVAKGEDDWKPTRELTVDDFESVDE</sequence>
<accession>A0AAX3X845</accession>
<keyword evidence="1" id="KW-1133">Transmembrane helix</keyword>
<dbReference type="AlphaFoldDB" id="A0AAX3X845"/>
<evidence type="ECO:0000313" key="3">
    <source>
        <dbReference type="Proteomes" id="UP001231316"/>
    </source>
</evidence>